<dbReference type="AlphaFoldDB" id="A0A1X0NPF3"/>
<dbReference type="InterPro" id="IPR011990">
    <property type="entry name" value="TPR-like_helical_dom_sf"/>
</dbReference>
<dbReference type="Proteomes" id="UP000192257">
    <property type="component" value="Unassembled WGS sequence"/>
</dbReference>
<organism evidence="1 2">
    <name type="scientific">Trypanosoma theileri</name>
    <dbReference type="NCBI Taxonomy" id="67003"/>
    <lineage>
        <taxon>Eukaryota</taxon>
        <taxon>Discoba</taxon>
        <taxon>Euglenozoa</taxon>
        <taxon>Kinetoplastea</taxon>
        <taxon>Metakinetoplastina</taxon>
        <taxon>Trypanosomatida</taxon>
        <taxon>Trypanosomatidae</taxon>
        <taxon>Trypanosoma</taxon>
    </lineage>
</organism>
<proteinExistence type="predicted"/>
<dbReference type="SUPFAM" id="SSF48452">
    <property type="entry name" value="TPR-like"/>
    <property type="match status" value="1"/>
</dbReference>
<reference evidence="1 2" key="1">
    <citation type="submission" date="2017-03" db="EMBL/GenBank/DDBJ databases">
        <title>An alternative strategy for trypanosome survival in the mammalian bloodstream revealed through genome and transcriptome analysis of the ubiquitous bovine parasite Trypanosoma (Megatrypanum) theileri.</title>
        <authorList>
            <person name="Kelly S."/>
            <person name="Ivens A."/>
            <person name="Mott A."/>
            <person name="O'Neill E."/>
            <person name="Emms D."/>
            <person name="Macleod O."/>
            <person name="Voorheis P."/>
            <person name="Matthews J."/>
            <person name="Matthews K."/>
            <person name="Carrington M."/>
        </authorList>
    </citation>
    <scope>NUCLEOTIDE SEQUENCE [LARGE SCALE GENOMIC DNA]</scope>
    <source>
        <strain evidence="1">Edinburgh</strain>
    </source>
</reference>
<dbReference type="RefSeq" id="XP_028880474.1">
    <property type="nucleotide sequence ID" value="XM_029028155.1"/>
</dbReference>
<keyword evidence="2" id="KW-1185">Reference proteome</keyword>
<dbReference type="Gene3D" id="1.25.40.10">
    <property type="entry name" value="Tetratricopeptide repeat domain"/>
    <property type="match status" value="1"/>
</dbReference>
<comment type="caution">
    <text evidence="1">The sequence shown here is derived from an EMBL/GenBank/DDBJ whole genome shotgun (WGS) entry which is preliminary data.</text>
</comment>
<dbReference type="VEuPathDB" id="TriTrypDB:TM35_000281240"/>
<accession>A0A1X0NPF3</accession>
<evidence type="ECO:0000313" key="1">
    <source>
        <dbReference type="EMBL" id="ORC86408.1"/>
    </source>
</evidence>
<gene>
    <name evidence="1" type="ORF">TM35_000281240</name>
</gene>
<evidence type="ECO:0000313" key="2">
    <source>
        <dbReference type="Proteomes" id="UP000192257"/>
    </source>
</evidence>
<dbReference type="SMART" id="SM00028">
    <property type="entry name" value="TPR"/>
    <property type="match status" value="3"/>
</dbReference>
<dbReference type="InterPro" id="IPR036249">
    <property type="entry name" value="Thioredoxin-like_sf"/>
</dbReference>
<dbReference type="Gene3D" id="3.40.30.10">
    <property type="entry name" value="Glutaredoxin"/>
    <property type="match status" value="1"/>
</dbReference>
<dbReference type="InterPro" id="IPR019734">
    <property type="entry name" value="TPR_rpt"/>
</dbReference>
<sequence length="433" mass="49196">MFKRLRYPLLPTGTLIAQCCYISTIGGVPPLSSSQSSQSSSMMRLGVVHFNSRNIKDEMTSKVPLFLYFHVTNNPDVALYTERLMGQVDAANRRLQNNNMAEAYQEFGKDRGLAIKLGLVDCVKEVALTQQYGVDPHMFPIVYFVRNKVYADKMVGIVPESQIKEAIDAFIDYAKEETKNEMSGNSVFQKVKRTDEDDENAMTLLNVAHTKLKNKEISKARELFTKAYDMASKDIQTARERLGFTKEKKITQEMWERLKREGCYNVSPQALCGLAMCAMITKDTAEAQRIVKNIREEFPFATRDLRDVAEAVVRIELLLITDFDVEKDNYVSLLTYDDLQNDPAKLYRQHLKLAVAHFVEKRHHKGIEECLRLIRAEPKLLPALKEAGIVPVDTVLGPHAKTPARQVILGIFEALGNTNEHTIKGRQMLQAYL</sequence>
<protein>
    <submittedName>
        <fullName evidence="1">Uncharacterized protein</fullName>
    </submittedName>
</protein>
<dbReference type="OrthoDB" id="276709at2759"/>
<dbReference type="SUPFAM" id="SSF52833">
    <property type="entry name" value="Thioredoxin-like"/>
    <property type="match status" value="1"/>
</dbReference>
<dbReference type="EMBL" id="NBCO01000028">
    <property type="protein sequence ID" value="ORC86408.1"/>
    <property type="molecule type" value="Genomic_DNA"/>
</dbReference>
<dbReference type="GeneID" id="39987935"/>
<name>A0A1X0NPF3_9TRYP</name>